<feature type="domain" description="CHAT" evidence="1">
    <location>
        <begin position="626"/>
        <end position="855"/>
    </location>
</feature>
<protein>
    <submittedName>
        <fullName evidence="2">CHAT domain-containing protein</fullName>
    </submittedName>
</protein>
<proteinExistence type="predicted"/>
<dbReference type="AlphaFoldDB" id="A0A8J3QWY9"/>
<dbReference type="RefSeq" id="WP_203921180.1">
    <property type="nucleotide sequence ID" value="NZ_BONZ01000056.1"/>
</dbReference>
<evidence type="ECO:0000313" key="2">
    <source>
        <dbReference type="EMBL" id="GIH17632.1"/>
    </source>
</evidence>
<name>A0A8J3QWY9_9ACTN</name>
<dbReference type="Pfam" id="PF12770">
    <property type="entry name" value="CHAT"/>
    <property type="match status" value="1"/>
</dbReference>
<organism evidence="2 3">
    <name type="scientific">Rugosimonospora africana</name>
    <dbReference type="NCBI Taxonomy" id="556532"/>
    <lineage>
        <taxon>Bacteria</taxon>
        <taxon>Bacillati</taxon>
        <taxon>Actinomycetota</taxon>
        <taxon>Actinomycetes</taxon>
        <taxon>Micromonosporales</taxon>
        <taxon>Micromonosporaceae</taxon>
        <taxon>Rugosimonospora</taxon>
    </lineage>
</organism>
<dbReference type="InterPro" id="IPR011990">
    <property type="entry name" value="TPR-like_helical_dom_sf"/>
</dbReference>
<reference evidence="2" key="1">
    <citation type="submission" date="2021-01" db="EMBL/GenBank/DDBJ databases">
        <title>Whole genome shotgun sequence of Rugosimonospora africana NBRC 104875.</title>
        <authorList>
            <person name="Komaki H."/>
            <person name="Tamura T."/>
        </authorList>
    </citation>
    <scope>NUCLEOTIDE SEQUENCE</scope>
    <source>
        <strain evidence="2">NBRC 104875</strain>
    </source>
</reference>
<dbReference type="Proteomes" id="UP000642748">
    <property type="component" value="Unassembled WGS sequence"/>
</dbReference>
<keyword evidence="3" id="KW-1185">Reference proteome</keyword>
<dbReference type="InterPro" id="IPR024983">
    <property type="entry name" value="CHAT_dom"/>
</dbReference>
<evidence type="ECO:0000259" key="1">
    <source>
        <dbReference type="Pfam" id="PF12770"/>
    </source>
</evidence>
<comment type="caution">
    <text evidence="2">The sequence shown here is derived from an EMBL/GenBank/DDBJ whole genome shotgun (WGS) entry which is preliminary data.</text>
</comment>
<accession>A0A8J3QWY9</accession>
<dbReference type="SUPFAM" id="SSF48452">
    <property type="entry name" value="TPR-like"/>
    <property type="match status" value="1"/>
</dbReference>
<evidence type="ECO:0000313" key="3">
    <source>
        <dbReference type="Proteomes" id="UP000642748"/>
    </source>
</evidence>
<gene>
    <name evidence="2" type="ORF">Raf01_58040</name>
</gene>
<dbReference type="Gene3D" id="1.25.40.10">
    <property type="entry name" value="Tetratricopeptide repeat domain"/>
    <property type="match status" value="1"/>
</dbReference>
<dbReference type="EMBL" id="BONZ01000056">
    <property type="protein sequence ID" value="GIH17632.1"/>
    <property type="molecule type" value="Genomic_DNA"/>
</dbReference>
<sequence>MTVHSVEPTVRRLHRDGVAAMAQGRPADAVRLQRAGLALLGFGLPIRVGASGAAQRPGPVEDGTTTTGGRYDALAGRLLISLAYAEAERGRTRYGFELLTLAGALIEPDDRGVLVQQRALMLLRTGRFTDALADFDEAIPLLGGERHLPVLCTTLLNRAALYLHAGRVRAAREDLASCERLAQRGDLPLVAAKALHNAGYCDLLSGDLPRALDAFGAAEPLFGRHGPGFLPMLTAARARALLSAGLAREAGRSLDGAVTEFARHRLSQELAEAELLRAQAALGYGDHAAAASRARRAERLFRRRGNDAWVGLATLARLRAQLPGSRAPGGLAARAAELAGRLRAMGLARDAEMADLLAARALVAAGRTGRARDVLAAIPRGRPNESLELSLTRRIVRAELAAAEGRRGPALTEIRRGLAVLDDHRSRLGSRDLQVGITALGRELAAAGFDTVVDGGSPAAIFDWSERSRAQAFGVPPVRPPADPVLAEALAELRQLRESLRTAELERRRVPGARTRCAELERTIRERVRRVAGPGQTVPVAGLAEIEAELAASDRVMLSFLTRHGRLHALLVDAGTVRMVALGDHASVEDAVARLRYDLDALTGRRLPAALDAAIRGSVTHQLDVLSRELMTGLRAELADRELVIVPTMALSSLPWGLLPELRGRPVTVSASASAWLRARRRPVPGERVPGEPVPPLLVAGPDLDQAEVEIGEIAKVYPGSRALTGAEATVAATLAGLDGAPIAHLAAHGHHEHENVLFSRLDLADGPLMAYDIQRLAAAPASVTLSACDVGRTVVAPGDEILGFTAALLYAGTASVVASVARVTHHAAAEVMTGYHCALADGARPARALADASLADPFAPFVCFGAG</sequence>